<evidence type="ECO:0000256" key="1">
    <source>
        <dbReference type="SAM" id="MobiDB-lite"/>
    </source>
</evidence>
<keyword evidence="3" id="KW-1185">Reference proteome</keyword>
<feature type="region of interest" description="Disordered" evidence="1">
    <location>
        <begin position="98"/>
        <end position="118"/>
    </location>
</feature>
<proteinExistence type="predicted"/>
<reference evidence="2 3" key="1">
    <citation type="submission" date="2023-03" db="EMBL/GenBank/DDBJ databases">
        <title>High recombination rates correlate with genetic variation in Cardiocondyla obscurior ants.</title>
        <authorList>
            <person name="Errbii M."/>
        </authorList>
    </citation>
    <scope>NUCLEOTIDE SEQUENCE [LARGE SCALE GENOMIC DNA]</scope>
    <source>
        <strain evidence="2">Alpha-2009</strain>
        <tissue evidence="2">Whole body</tissue>
    </source>
</reference>
<dbReference type="AlphaFoldDB" id="A0AAW2ENK7"/>
<name>A0AAW2ENK7_9HYME</name>
<feature type="region of interest" description="Disordered" evidence="1">
    <location>
        <begin position="35"/>
        <end position="57"/>
    </location>
</feature>
<organism evidence="2 3">
    <name type="scientific">Cardiocondyla obscurior</name>
    <dbReference type="NCBI Taxonomy" id="286306"/>
    <lineage>
        <taxon>Eukaryota</taxon>
        <taxon>Metazoa</taxon>
        <taxon>Ecdysozoa</taxon>
        <taxon>Arthropoda</taxon>
        <taxon>Hexapoda</taxon>
        <taxon>Insecta</taxon>
        <taxon>Pterygota</taxon>
        <taxon>Neoptera</taxon>
        <taxon>Endopterygota</taxon>
        <taxon>Hymenoptera</taxon>
        <taxon>Apocrita</taxon>
        <taxon>Aculeata</taxon>
        <taxon>Formicoidea</taxon>
        <taxon>Formicidae</taxon>
        <taxon>Myrmicinae</taxon>
        <taxon>Cardiocondyla</taxon>
    </lineage>
</organism>
<sequence length="118" mass="12646">MRLTAISATPCERFSNNLNQPVFRYCPRVHARRCERKRRGGGAGGKGGESFSRTRTENAGGGLFKLANEGAQKGFGKGGESGVVSMKTNLSLAAVQHDASRRGATTCSMTFPFDDCNK</sequence>
<gene>
    <name evidence="2" type="ORF">PUN28_016729</name>
</gene>
<accession>A0AAW2ENK7</accession>
<protein>
    <submittedName>
        <fullName evidence="2">Uncharacterized protein</fullName>
    </submittedName>
</protein>
<dbReference type="Proteomes" id="UP001430953">
    <property type="component" value="Unassembled WGS sequence"/>
</dbReference>
<evidence type="ECO:0000313" key="3">
    <source>
        <dbReference type="Proteomes" id="UP001430953"/>
    </source>
</evidence>
<evidence type="ECO:0000313" key="2">
    <source>
        <dbReference type="EMBL" id="KAL0105279.1"/>
    </source>
</evidence>
<dbReference type="EMBL" id="JADYXP020000019">
    <property type="protein sequence ID" value="KAL0105279.1"/>
    <property type="molecule type" value="Genomic_DNA"/>
</dbReference>
<comment type="caution">
    <text evidence="2">The sequence shown here is derived from an EMBL/GenBank/DDBJ whole genome shotgun (WGS) entry which is preliminary data.</text>
</comment>